<proteinExistence type="predicted"/>
<name>A0A8E2EY33_9PEZI</name>
<gene>
    <name evidence="1" type="ORF">AOQ84DRAFT_378098</name>
</gene>
<dbReference type="InterPro" id="IPR038883">
    <property type="entry name" value="AN11006-like"/>
</dbReference>
<accession>A0A8E2EY33</accession>
<dbReference type="EMBL" id="KV749937">
    <property type="protein sequence ID" value="OCL06999.1"/>
    <property type="molecule type" value="Genomic_DNA"/>
</dbReference>
<organism evidence="1 2">
    <name type="scientific">Glonium stellatum</name>
    <dbReference type="NCBI Taxonomy" id="574774"/>
    <lineage>
        <taxon>Eukaryota</taxon>
        <taxon>Fungi</taxon>
        <taxon>Dikarya</taxon>
        <taxon>Ascomycota</taxon>
        <taxon>Pezizomycotina</taxon>
        <taxon>Dothideomycetes</taxon>
        <taxon>Pleosporomycetidae</taxon>
        <taxon>Gloniales</taxon>
        <taxon>Gloniaceae</taxon>
        <taxon>Glonium</taxon>
    </lineage>
</organism>
<dbReference type="Proteomes" id="UP000250140">
    <property type="component" value="Unassembled WGS sequence"/>
</dbReference>
<dbReference type="AlphaFoldDB" id="A0A8E2EY33"/>
<evidence type="ECO:0000313" key="1">
    <source>
        <dbReference type="EMBL" id="OCL06999.1"/>
    </source>
</evidence>
<evidence type="ECO:0000313" key="2">
    <source>
        <dbReference type="Proteomes" id="UP000250140"/>
    </source>
</evidence>
<sequence length="219" mass="25200">MTSSSSVTESSQHFRFFDLPSELRVTIHELILLLPNTVDLDPTNYQNIAPRLRLFLVSRRMHEEAYRTFYGGNTFRLFPLHGRFFHTKLPLLSRIPPRYRATMNTIELRLGPGWTAPPKGWVVDQHIGLSDARALRLLKIFVECDPASDDIFEGFRVGHDFYTIFCRGLVKKIYDYVPSLDEVQFNAYPSVPKNSPLMQALLREAAISKKRITWGLEGG</sequence>
<protein>
    <submittedName>
        <fullName evidence="1">Uncharacterized protein</fullName>
    </submittedName>
</protein>
<keyword evidence="2" id="KW-1185">Reference proteome</keyword>
<dbReference type="PANTHER" id="PTHR42085">
    <property type="entry name" value="F-BOX DOMAIN-CONTAINING PROTEIN"/>
    <property type="match status" value="1"/>
</dbReference>
<dbReference type="OrthoDB" id="5372935at2759"/>
<reference evidence="1 2" key="1">
    <citation type="journal article" date="2016" name="Nat. Commun.">
        <title>Ectomycorrhizal ecology is imprinted in the genome of the dominant symbiotic fungus Cenococcum geophilum.</title>
        <authorList>
            <consortium name="DOE Joint Genome Institute"/>
            <person name="Peter M."/>
            <person name="Kohler A."/>
            <person name="Ohm R.A."/>
            <person name="Kuo A."/>
            <person name="Krutzmann J."/>
            <person name="Morin E."/>
            <person name="Arend M."/>
            <person name="Barry K.W."/>
            <person name="Binder M."/>
            <person name="Choi C."/>
            <person name="Clum A."/>
            <person name="Copeland A."/>
            <person name="Grisel N."/>
            <person name="Haridas S."/>
            <person name="Kipfer T."/>
            <person name="LaButti K."/>
            <person name="Lindquist E."/>
            <person name="Lipzen A."/>
            <person name="Maire R."/>
            <person name="Meier B."/>
            <person name="Mihaltcheva S."/>
            <person name="Molinier V."/>
            <person name="Murat C."/>
            <person name="Poggeler S."/>
            <person name="Quandt C.A."/>
            <person name="Sperisen C."/>
            <person name="Tritt A."/>
            <person name="Tisserant E."/>
            <person name="Crous P.W."/>
            <person name="Henrissat B."/>
            <person name="Nehls U."/>
            <person name="Egli S."/>
            <person name="Spatafora J.W."/>
            <person name="Grigoriev I.V."/>
            <person name="Martin F.M."/>
        </authorList>
    </citation>
    <scope>NUCLEOTIDE SEQUENCE [LARGE SCALE GENOMIC DNA]</scope>
    <source>
        <strain evidence="1 2">CBS 207.34</strain>
    </source>
</reference>
<dbReference type="PANTHER" id="PTHR42085:SF2">
    <property type="entry name" value="F-BOX DOMAIN-CONTAINING PROTEIN"/>
    <property type="match status" value="1"/>
</dbReference>